<comment type="subcellular location">
    <subcellularLocation>
        <location evidence="1">Membrane</location>
        <topology evidence="1">Single-pass membrane protein</topology>
    </subcellularLocation>
</comment>
<feature type="region of interest" description="Disordered" evidence="13">
    <location>
        <begin position="228"/>
        <end position="249"/>
    </location>
</feature>
<feature type="region of interest" description="Disordered" evidence="13">
    <location>
        <begin position="276"/>
        <end position="299"/>
    </location>
</feature>
<keyword evidence="4 14" id="KW-0812">Transmembrane</keyword>
<dbReference type="SMART" id="SM00184">
    <property type="entry name" value="RING"/>
    <property type="match status" value="1"/>
</dbReference>
<feature type="region of interest" description="Disordered" evidence="13">
    <location>
        <begin position="94"/>
        <end position="134"/>
    </location>
</feature>
<feature type="compositionally biased region" description="Low complexity" evidence="13">
    <location>
        <begin position="234"/>
        <end position="249"/>
    </location>
</feature>
<evidence type="ECO:0000313" key="17">
    <source>
        <dbReference type="RefSeq" id="XP_039141617.1"/>
    </source>
</evidence>
<keyword evidence="9 14" id="KW-1133">Transmembrane helix</keyword>
<name>A0AB40CQ14_DIOCR</name>
<dbReference type="PROSITE" id="PS50089">
    <property type="entry name" value="ZF_RING_2"/>
    <property type="match status" value="1"/>
</dbReference>
<dbReference type="GO" id="GO:0016020">
    <property type="term" value="C:membrane"/>
    <property type="evidence" value="ECO:0007669"/>
    <property type="project" value="UniProtKB-SubCell"/>
</dbReference>
<comment type="pathway">
    <text evidence="2">Protein modification; protein ubiquitination.</text>
</comment>
<dbReference type="InterPro" id="IPR013083">
    <property type="entry name" value="Znf_RING/FYVE/PHD"/>
</dbReference>
<evidence type="ECO:0000256" key="1">
    <source>
        <dbReference type="ARBA" id="ARBA00004167"/>
    </source>
</evidence>
<evidence type="ECO:0000256" key="4">
    <source>
        <dbReference type="ARBA" id="ARBA00022692"/>
    </source>
</evidence>
<organism evidence="16 17">
    <name type="scientific">Dioscorea cayennensis subsp. rotundata</name>
    <name type="common">White Guinea yam</name>
    <name type="synonym">Dioscorea rotundata</name>
    <dbReference type="NCBI Taxonomy" id="55577"/>
    <lineage>
        <taxon>Eukaryota</taxon>
        <taxon>Viridiplantae</taxon>
        <taxon>Streptophyta</taxon>
        <taxon>Embryophyta</taxon>
        <taxon>Tracheophyta</taxon>
        <taxon>Spermatophyta</taxon>
        <taxon>Magnoliopsida</taxon>
        <taxon>Liliopsida</taxon>
        <taxon>Dioscoreales</taxon>
        <taxon>Dioscoreaceae</taxon>
        <taxon>Dioscorea</taxon>
    </lineage>
</organism>
<evidence type="ECO:0000256" key="7">
    <source>
        <dbReference type="ARBA" id="ARBA00022786"/>
    </source>
</evidence>
<evidence type="ECO:0000256" key="5">
    <source>
        <dbReference type="ARBA" id="ARBA00022723"/>
    </source>
</evidence>
<evidence type="ECO:0000256" key="8">
    <source>
        <dbReference type="ARBA" id="ARBA00022833"/>
    </source>
</evidence>
<keyword evidence="10 14" id="KW-0472">Membrane</keyword>
<feature type="transmembrane region" description="Helical" evidence="14">
    <location>
        <begin position="62"/>
        <end position="83"/>
    </location>
</feature>
<evidence type="ECO:0000256" key="12">
    <source>
        <dbReference type="PROSITE-ProRule" id="PRU00175"/>
    </source>
</evidence>
<keyword evidence="5" id="KW-0479">Metal-binding</keyword>
<dbReference type="FunFam" id="3.30.40.10:FF:000366">
    <property type="entry name" value="E3 ubiquitin-protein ligase ATL4"/>
    <property type="match status" value="1"/>
</dbReference>
<keyword evidence="7" id="KW-0833">Ubl conjugation pathway</keyword>
<dbReference type="PANTHER" id="PTHR45768:SF16">
    <property type="entry name" value="E3 UBIQUITIN-PROTEIN LIGASE ATL4"/>
    <property type="match status" value="1"/>
</dbReference>
<keyword evidence="3" id="KW-0808">Transferase</keyword>
<dbReference type="Pfam" id="PF13639">
    <property type="entry name" value="zf-RING_2"/>
    <property type="match status" value="1"/>
</dbReference>
<feature type="compositionally biased region" description="Low complexity" evidence="13">
    <location>
        <begin position="278"/>
        <end position="291"/>
    </location>
</feature>
<keyword evidence="8" id="KW-0862">Zinc</keyword>
<dbReference type="SUPFAM" id="SSF57850">
    <property type="entry name" value="RING/U-box"/>
    <property type="match status" value="1"/>
</dbReference>
<feature type="domain" description="RING-type" evidence="15">
    <location>
        <begin position="159"/>
        <end position="201"/>
    </location>
</feature>
<dbReference type="GO" id="GO:0016740">
    <property type="term" value="F:transferase activity"/>
    <property type="evidence" value="ECO:0007669"/>
    <property type="project" value="UniProtKB-KW"/>
</dbReference>
<feature type="region of interest" description="Disordered" evidence="13">
    <location>
        <begin position="1"/>
        <end position="52"/>
    </location>
</feature>
<dbReference type="PANTHER" id="PTHR45768">
    <property type="entry name" value="E3 UBIQUITIN-PROTEIN LIGASE RNF13-LIKE"/>
    <property type="match status" value="1"/>
</dbReference>
<proteinExistence type="inferred from homology"/>
<dbReference type="Gene3D" id="3.30.40.10">
    <property type="entry name" value="Zinc/RING finger domain, C3HC4 (zinc finger)"/>
    <property type="match status" value="1"/>
</dbReference>
<dbReference type="GO" id="GO:0008270">
    <property type="term" value="F:zinc ion binding"/>
    <property type="evidence" value="ECO:0007669"/>
    <property type="project" value="UniProtKB-KW"/>
</dbReference>
<dbReference type="AlphaFoldDB" id="A0AB40CQ14"/>
<evidence type="ECO:0000256" key="10">
    <source>
        <dbReference type="ARBA" id="ARBA00023136"/>
    </source>
</evidence>
<dbReference type="Proteomes" id="UP001515500">
    <property type="component" value="Chromosome 16"/>
</dbReference>
<comment type="similarity">
    <text evidence="11">Belongs to the RING-type zinc finger family. ATL subfamily.</text>
</comment>
<feature type="compositionally biased region" description="Basic residues" evidence="13">
    <location>
        <begin position="1"/>
        <end position="16"/>
    </location>
</feature>
<evidence type="ECO:0000256" key="11">
    <source>
        <dbReference type="ARBA" id="ARBA00024209"/>
    </source>
</evidence>
<evidence type="ECO:0000313" key="16">
    <source>
        <dbReference type="Proteomes" id="UP001515500"/>
    </source>
</evidence>
<evidence type="ECO:0000256" key="13">
    <source>
        <dbReference type="SAM" id="MobiDB-lite"/>
    </source>
</evidence>
<reference evidence="17" key="1">
    <citation type="submission" date="2025-08" db="UniProtKB">
        <authorList>
            <consortium name="RefSeq"/>
        </authorList>
    </citation>
    <scope>IDENTIFICATION</scope>
</reference>
<evidence type="ECO:0000256" key="9">
    <source>
        <dbReference type="ARBA" id="ARBA00022989"/>
    </source>
</evidence>
<keyword evidence="16" id="KW-1185">Reference proteome</keyword>
<gene>
    <name evidence="17" type="primary">LOC120278943</name>
</gene>
<evidence type="ECO:0000256" key="2">
    <source>
        <dbReference type="ARBA" id="ARBA00004906"/>
    </source>
</evidence>
<evidence type="ECO:0000256" key="6">
    <source>
        <dbReference type="ARBA" id="ARBA00022771"/>
    </source>
</evidence>
<sequence>MACSRKRRRRRRRRSKEPKMRTARDSIPSPPPPTIPSDELVASAPPPPSSSSSSSFAYSPSLLIIAAILAFVIAASASIHLLLRLLSRPATAGASTASPSPPLIPLRTTSTSSSSSSTSSSAPDPTPSTNRDPKTLIQSLPLFTLASSMASIPKSSPDCAVCLSPFRPDDELRLLPACHHAFHAACIDAWLPSTPSCPLCRAAVVVVPPPPPSDPQRPPSFRIEIGSVSRRRGGSSLDSSDPSAPPHARSYSIGSSFEYLVDEEVEAVVARVRRTKESSGASEGPAAPGEEVAGEAGGTGRGWLRDYVDRLTSSASSSFSSLRFSSRRFDGSGAGAGARRESWDLDAGDDGSYYYSSFYKWLVGATS</sequence>
<evidence type="ECO:0000256" key="14">
    <source>
        <dbReference type="SAM" id="Phobius"/>
    </source>
</evidence>
<protein>
    <submittedName>
        <fullName evidence="17">LOW QUALITY PROTEIN: E3 ubiquitin-protein ligase ATL4-like</fullName>
    </submittedName>
</protein>
<dbReference type="GeneID" id="120278943"/>
<accession>A0AB40CQ14</accession>
<keyword evidence="6 12" id="KW-0863">Zinc-finger</keyword>
<dbReference type="RefSeq" id="XP_039141617.1">
    <property type="nucleotide sequence ID" value="XM_039285683.1"/>
</dbReference>
<evidence type="ECO:0000256" key="3">
    <source>
        <dbReference type="ARBA" id="ARBA00022679"/>
    </source>
</evidence>
<feature type="region of interest" description="Disordered" evidence="13">
    <location>
        <begin position="326"/>
        <end position="349"/>
    </location>
</feature>
<dbReference type="InterPro" id="IPR001841">
    <property type="entry name" value="Znf_RING"/>
</dbReference>
<dbReference type="CDD" id="cd16461">
    <property type="entry name" value="RING-H2_EL5-like"/>
    <property type="match status" value="1"/>
</dbReference>
<evidence type="ECO:0000259" key="15">
    <source>
        <dbReference type="PROSITE" id="PS50089"/>
    </source>
</evidence>
<feature type="compositionally biased region" description="Low complexity" evidence="13">
    <location>
        <begin position="105"/>
        <end position="129"/>
    </location>
</feature>
<dbReference type="GO" id="GO:0016567">
    <property type="term" value="P:protein ubiquitination"/>
    <property type="evidence" value="ECO:0007669"/>
    <property type="project" value="TreeGrafter"/>
</dbReference>